<dbReference type="EMBL" id="FNTC01000002">
    <property type="protein sequence ID" value="SEB53980.1"/>
    <property type="molecule type" value="Genomic_DNA"/>
</dbReference>
<name>A0A231GBY8_PSEJE</name>
<proteinExistence type="predicted"/>
<dbReference type="GO" id="GO:0008237">
    <property type="term" value="F:metallopeptidase activity"/>
    <property type="evidence" value="ECO:0007669"/>
    <property type="project" value="InterPro"/>
</dbReference>
<dbReference type="Gene3D" id="3.40.390.10">
    <property type="entry name" value="Collagenase (Catalytic Domain)"/>
    <property type="match status" value="1"/>
</dbReference>
<evidence type="ECO:0008006" key="3">
    <source>
        <dbReference type="Google" id="ProtNLM"/>
    </source>
</evidence>
<dbReference type="RefSeq" id="WP_090452189.1">
    <property type="nucleotide sequence ID" value="NZ_FNTC01000002.1"/>
</dbReference>
<protein>
    <recommendedName>
        <fullName evidence="3">Reprolysin-like metallo-peptidase family M12B</fullName>
    </recommendedName>
</protein>
<dbReference type="SUPFAM" id="SSF55486">
    <property type="entry name" value="Metalloproteases ('zincins'), catalytic domain"/>
    <property type="match status" value="1"/>
</dbReference>
<evidence type="ECO:0000313" key="1">
    <source>
        <dbReference type="EMBL" id="SEB53980.1"/>
    </source>
</evidence>
<accession>A0A231GBY8</accession>
<keyword evidence="2" id="KW-1185">Reference proteome</keyword>
<sequence>MNPISAPTEKKAITIFVIIHDDVPESTRKNLYADHFQPFTTELQSFIERKVHVVFGRLAPYSNFDYKNENEQMTSSRWENMCFGYLEERRAEGFKTDRLTKVLLVTNESLNSKIAGIARVYPPFFSGNSAIASLINYINVAHEIGHLLGARHEDYETQFNGWWCETYMTPKPGGITSNCYIFSPANRQNIKNYLASVN</sequence>
<gene>
    <name evidence="1" type="ORF">SAMN04490187_0848</name>
</gene>
<dbReference type="AlphaFoldDB" id="A0A231GBY8"/>
<dbReference type="InterPro" id="IPR024079">
    <property type="entry name" value="MetalloPept_cat_dom_sf"/>
</dbReference>
<reference evidence="2" key="1">
    <citation type="submission" date="2016-10" db="EMBL/GenBank/DDBJ databases">
        <authorList>
            <person name="Varghese N."/>
            <person name="Submissions S."/>
        </authorList>
    </citation>
    <scope>NUCLEOTIDE SEQUENCE [LARGE SCALE GENOMIC DNA]</scope>
    <source>
        <strain evidence="2">BS3660</strain>
    </source>
</reference>
<organism evidence="1 2">
    <name type="scientific">Pseudomonas jessenii</name>
    <dbReference type="NCBI Taxonomy" id="77298"/>
    <lineage>
        <taxon>Bacteria</taxon>
        <taxon>Pseudomonadati</taxon>
        <taxon>Pseudomonadota</taxon>
        <taxon>Gammaproteobacteria</taxon>
        <taxon>Pseudomonadales</taxon>
        <taxon>Pseudomonadaceae</taxon>
        <taxon>Pseudomonas</taxon>
    </lineage>
</organism>
<evidence type="ECO:0000313" key="2">
    <source>
        <dbReference type="Proteomes" id="UP000198542"/>
    </source>
</evidence>
<dbReference type="Proteomes" id="UP000198542">
    <property type="component" value="Unassembled WGS sequence"/>
</dbReference>